<reference evidence="1" key="1">
    <citation type="submission" date="2021-06" db="EMBL/GenBank/DDBJ databases">
        <authorList>
            <person name="Kallberg Y."/>
            <person name="Tangrot J."/>
            <person name="Rosling A."/>
        </authorList>
    </citation>
    <scope>NUCLEOTIDE SEQUENCE</scope>
    <source>
        <strain evidence="1">MA461A</strain>
    </source>
</reference>
<evidence type="ECO:0000313" key="2">
    <source>
        <dbReference type="Proteomes" id="UP000789920"/>
    </source>
</evidence>
<accession>A0ACA9S3J1</accession>
<sequence length="93" mass="10492">RATILMASIFFYTLTSVVAGYSSANTYQIYGGRNWIKNILVTATLWPGILSIMTAMINFVAVYYSTILCRNWASQPNFPCRVNPIPRPIPEKI</sequence>
<dbReference type="EMBL" id="CAJVQC010089141">
    <property type="protein sequence ID" value="CAG8824571.1"/>
    <property type="molecule type" value="Genomic_DNA"/>
</dbReference>
<gene>
    <name evidence="1" type="ORF">RPERSI_LOCUS26280</name>
</gene>
<organism evidence="1 2">
    <name type="scientific">Racocetra persica</name>
    <dbReference type="NCBI Taxonomy" id="160502"/>
    <lineage>
        <taxon>Eukaryota</taxon>
        <taxon>Fungi</taxon>
        <taxon>Fungi incertae sedis</taxon>
        <taxon>Mucoromycota</taxon>
        <taxon>Glomeromycotina</taxon>
        <taxon>Glomeromycetes</taxon>
        <taxon>Diversisporales</taxon>
        <taxon>Gigasporaceae</taxon>
        <taxon>Racocetra</taxon>
    </lineage>
</organism>
<protein>
    <submittedName>
        <fullName evidence="1">33249_t:CDS:1</fullName>
    </submittedName>
</protein>
<name>A0ACA9S3J1_9GLOM</name>
<comment type="caution">
    <text evidence="1">The sequence shown here is derived from an EMBL/GenBank/DDBJ whole genome shotgun (WGS) entry which is preliminary data.</text>
</comment>
<feature type="non-terminal residue" evidence="1">
    <location>
        <position position="93"/>
    </location>
</feature>
<proteinExistence type="predicted"/>
<feature type="non-terminal residue" evidence="1">
    <location>
        <position position="1"/>
    </location>
</feature>
<evidence type="ECO:0000313" key="1">
    <source>
        <dbReference type="EMBL" id="CAG8824571.1"/>
    </source>
</evidence>
<dbReference type="Proteomes" id="UP000789920">
    <property type="component" value="Unassembled WGS sequence"/>
</dbReference>
<keyword evidence="2" id="KW-1185">Reference proteome</keyword>